<sequence length="168" mass="19312">MAVLDVIAKIATVIIAGSNLTLAFFVFKQTKETNASEKQKDRNIQAFKTLILDHSLKHLYTFFDNIEIVFKTLEGSENSLESKQNVDKKLNESISIFRRQFVDSLLSVDTKLYDLFLEKTDTFQALISTNLFDEGINIHVESKYVELINNPMTNFRTELLKTLYSFKG</sequence>
<keyword evidence="1" id="KW-0472">Membrane</keyword>
<keyword evidence="1" id="KW-1133">Transmembrane helix</keyword>
<dbReference type="Proteomes" id="UP001142592">
    <property type="component" value="Unassembled WGS sequence"/>
</dbReference>
<evidence type="ECO:0000256" key="1">
    <source>
        <dbReference type="SAM" id="Phobius"/>
    </source>
</evidence>
<dbReference type="AlphaFoldDB" id="A0A9X3DC07"/>
<dbReference type="EMBL" id="JAPJUH010000002">
    <property type="protein sequence ID" value="MCX3264923.1"/>
    <property type="molecule type" value="Genomic_DNA"/>
</dbReference>
<evidence type="ECO:0000313" key="3">
    <source>
        <dbReference type="Proteomes" id="UP001142592"/>
    </source>
</evidence>
<reference evidence="2" key="1">
    <citation type="submission" date="2022-11" db="EMBL/GenBank/DDBJ databases">
        <authorList>
            <person name="Graham C."/>
            <person name="Newman J.D."/>
        </authorList>
    </citation>
    <scope>NUCLEOTIDE SEQUENCE</scope>
    <source>
        <strain evidence="2">DSM 19486</strain>
    </source>
</reference>
<keyword evidence="3" id="KW-1185">Reference proteome</keyword>
<proteinExistence type="predicted"/>
<organism evidence="2 3">
    <name type="scientific">Pedobacter agri</name>
    <dbReference type="NCBI Taxonomy" id="454586"/>
    <lineage>
        <taxon>Bacteria</taxon>
        <taxon>Pseudomonadati</taxon>
        <taxon>Bacteroidota</taxon>
        <taxon>Sphingobacteriia</taxon>
        <taxon>Sphingobacteriales</taxon>
        <taxon>Sphingobacteriaceae</taxon>
        <taxon>Pedobacter</taxon>
    </lineage>
</organism>
<protein>
    <submittedName>
        <fullName evidence="2">Uncharacterized protein</fullName>
    </submittedName>
</protein>
<keyword evidence="1" id="KW-0812">Transmembrane</keyword>
<name>A0A9X3DC07_9SPHI</name>
<evidence type="ECO:0000313" key="2">
    <source>
        <dbReference type="EMBL" id="MCX3264923.1"/>
    </source>
</evidence>
<dbReference type="RefSeq" id="WP_010602749.1">
    <property type="nucleotide sequence ID" value="NZ_JAPJUH010000002.1"/>
</dbReference>
<feature type="transmembrane region" description="Helical" evidence="1">
    <location>
        <begin position="6"/>
        <end position="27"/>
    </location>
</feature>
<gene>
    <name evidence="2" type="ORF">OQZ29_09215</name>
</gene>
<accession>A0A9X3DC07</accession>
<comment type="caution">
    <text evidence="2">The sequence shown here is derived from an EMBL/GenBank/DDBJ whole genome shotgun (WGS) entry which is preliminary data.</text>
</comment>